<comment type="caution">
    <text evidence="2">The sequence shown here is derived from an EMBL/GenBank/DDBJ whole genome shotgun (WGS) entry which is preliminary data.</text>
</comment>
<evidence type="ECO:0000256" key="1">
    <source>
        <dbReference type="SAM" id="MobiDB-lite"/>
    </source>
</evidence>
<proteinExistence type="predicted"/>
<keyword evidence="3" id="KW-1185">Reference proteome</keyword>
<dbReference type="EMBL" id="PJQL01000673">
    <property type="protein sequence ID" value="RCH93638.1"/>
    <property type="molecule type" value="Genomic_DNA"/>
</dbReference>
<evidence type="ECO:0000313" key="3">
    <source>
        <dbReference type="Proteomes" id="UP000252139"/>
    </source>
</evidence>
<protein>
    <submittedName>
        <fullName evidence="2">Uncharacterized protein</fullName>
    </submittedName>
</protein>
<name>A0A367JUQ0_RHIAZ</name>
<reference evidence="2 3" key="1">
    <citation type="journal article" date="2018" name="G3 (Bethesda)">
        <title>Phylogenetic and Phylogenomic Definition of Rhizopus Species.</title>
        <authorList>
            <person name="Gryganskyi A.P."/>
            <person name="Golan J."/>
            <person name="Dolatabadi S."/>
            <person name="Mondo S."/>
            <person name="Robb S."/>
            <person name="Idnurm A."/>
            <person name="Muszewska A."/>
            <person name="Steczkiewicz K."/>
            <person name="Masonjones S."/>
            <person name="Liao H.L."/>
            <person name="Gajdeczka M.T."/>
            <person name="Anike F."/>
            <person name="Vuek A."/>
            <person name="Anishchenko I.M."/>
            <person name="Voigt K."/>
            <person name="de Hoog G.S."/>
            <person name="Smith M.E."/>
            <person name="Heitman J."/>
            <person name="Vilgalys R."/>
            <person name="Stajich J.E."/>
        </authorList>
    </citation>
    <scope>NUCLEOTIDE SEQUENCE [LARGE SCALE GENOMIC DNA]</scope>
    <source>
        <strain evidence="2 3">CBS 357.93</strain>
    </source>
</reference>
<gene>
    <name evidence="2" type="ORF">CU097_013107</name>
</gene>
<dbReference type="OrthoDB" id="2328643at2759"/>
<sequence>MTSPINIPAKPTRITATVSPRRERHPVIDHGLSPTYNTMENPRQSNVGSPVYGDSSRIFFPHHNQCSCRGSGVGCDCSKTCSC</sequence>
<evidence type="ECO:0000313" key="2">
    <source>
        <dbReference type="EMBL" id="RCH93638.1"/>
    </source>
</evidence>
<organism evidence="2 3">
    <name type="scientific">Rhizopus azygosporus</name>
    <name type="common">Rhizopus microsporus var. azygosporus</name>
    <dbReference type="NCBI Taxonomy" id="86630"/>
    <lineage>
        <taxon>Eukaryota</taxon>
        <taxon>Fungi</taxon>
        <taxon>Fungi incertae sedis</taxon>
        <taxon>Mucoromycota</taxon>
        <taxon>Mucoromycotina</taxon>
        <taxon>Mucoromycetes</taxon>
        <taxon>Mucorales</taxon>
        <taxon>Mucorineae</taxon>
        <taxon>Rhizopodaceae</taxon>
        <taxon>Rhizopus</taxon>
    </lineage>
</organism>
<feature type="compositionally biased region" description="Polar residues" evidence="1">
    <location>
        <begin position="34"/>
        <end position="48"/>
    </location>
</feature>
<accession>A0A367JUQ0</accession>
<feature type="region of interest" description="Disordered" evidence="1">
    <location>
        <begin position="1"/>
        <end position="50"/>
    </location>
</feature>
<dbReference type="Proteomes" id="UP000252139">
    <property type="component" value="Unassembled WGS sequence"/>
</dbReference>
<dbReference type="AlphaFoldDB" id="A0A367JUQ0"/>